<dbReference type="STRING" id="479433.Caci_0361"/>
<proteinExistence type="predicted"/>
<sequence length="274" mass="29593">MAPLIDYRSPGLFTDVRGVEPAALRGVATDPVDLIRPVSRLVIQPHEAEAAGIAAERLAENQIRPAAVLVERLLAVDAAPLSEPREAGKRVVGTCRHFAVLACALLRNAGYAARARCGFATYFQPGQALDHWVIEYRLDDAAHWIRLDPETLGGSVLPNADDLSPGDFLTGAEAWAAYRRGEVDGATFGVHGTENFGPAEIKGNAVRDLAAMNKVETLPWDEWGRMTDAYAGLTGEDYDALLDELAAACASDDDRALSELYRDPVFEVPAELLL</sequence>
<dbReference type="HOGENOM" id="CLU_064712_0_0_11"/>
<dbReference type="eggNOG" id="COG1305">
    <property type="taxonomic scope" value="Bacteria"/>
</dbReference>
<name>C7PVF8_CATAD</name>
<dbReference type="Gene3D" id="3.10.620.30">
    <property type="match status" value="1"/>
</dbReference>
<dbReference type="OrthoDB" id="148799at2"/>
<dbReference type="InterPro" id="IPR038765">
    <property type="entry name" value="Papain-like_cys_pep_sf"/>
</dbReference>
<dbReference type="KEGG" id="cai:Caci_0361"/>
<feature type="domain" description="Transglutaminase-like" evidence="1">
    <location>
        <begin position="87"/>
        <end position="149"/>
    </location>
</feature>
<organism evidence="2 3">
    <name type="scientific">Catenulispora acidiphila (strain DSM 44928 / JCM 14897 / NBRC 102108 / NRRL B-24433 / ID139908)</name>
    <dbReference type="NCBI Taxonomy" id="479433"/>
    <lineage>
        <taxon>Bacteria</taxon>
        <taxon>Bacillati</taxon>
        <taxon>Actinomycetota</taxon>
        <taxon>Actinomycetes</taxon>
        <taxon>Catenulisporales</taxon>
        <taxon>Catenulisporaceae</taxon>
        <taxon>Catenulispora</taxon>
    </lineage>
</organism>
<gene>
    <name evidence="2" type="ordered locus">Caci_0361</name>
</gene>
<dbReference type="Pfam" id="PF01841">
    <property type="entry name" value="Transglut_core"/>
    <property type="match status" value="1"/>
</dbReference>
<protein>
    <submittedName>
        <fullName evidence="2">Transglutaminase domain protein</fullName>
    </submittedName>
</protein>
<keyword evidence="3" id="KW-1185">Reference proteome</keyword>
<reference evidence="2 3" key="1">
    <citation type="journal article" date="2009" name="Stand. Genomic Sci.">
        <title>Complete genome sequence of Catenulispora acidiphila type strain (ID 139908).</title>
        <authorList>
            <person name="Copeland A."/>
            <person name="Lapidus A."/>
            <person name="Glavina Del Rio T."/>
            <person name="Nolan M."/>
            <person name="Lucas S."/>
            <person name="Chen F."/>
            <person name="Tice H."/>
            <person name="Cheng J.F."/>
            <person name="Bruce D."/>
            <person name="Goodwin L."/>
            <person name="Pitluck S."/>
            <person name="Mikhailova N."/>
            <person name="Pati A."/>
            <person name="Ivanova N."/>
            <person name="Mavromatis K."/>
            <person name="Chen A."/>
            <person name="Palaniappan K."/>
            <person name="Chain P."/>
            <person name="Land M."/>
            <person name="Hauser L."/>
            <person name="Chang Y.J."/>
            <person name="Jeffries C.D."/>
            <person name="Chertkov O."/>
            <person name="Brettin T."/>
            <person name="Detter J.C."/>
            <person name="Han C."/>
            <person name="Ali Z."/>
            <person name="Tindall B.J."/>
            <person name="Goker M."/>
            <person name="Bristow J."/>
            <person name="Eisen J.A."/>
            <person name="Markowitz V."/>
            <person name="Hugenholtz P."/>
            <person name="Kyrpides N.C."/>
            <person name="Klenk H.P."/>
        </authorList>
    </citation>
    <scope>NUCLEOTIDE SEQUENCE [LARGE SCALE GENOMIC DNA]</scope>
    <source>
        <strain evidence="3">DSM 44928 / JCM 14897 / NBRC 102108 / NRRL B-24433 / ID139908</strain>
    </source>
</reference>
<dbReference type="AlphaFoldDB" id="C7PVF8"/>
<evidence type="ECO:0000259" key="1">
    <source>
        <dbReference type="Pfam" id="PF01841"/>
    </source>
</evidence>
<dbReference type="RefSeq" id="WP_012784609.1">
    <property type="nucleotide sequence ID" value="NC_013131.1"/>
</dbReference>
<dbReference type="Proteomes" id="UP000000851">
    <property type="component" value="Chromosome"/>
</dbReference>
<evidence type="ECO:0000313" key="2">
    <source>
        <dbReference type="EMBL" id="ACU69314.1"/>
    </source>
</evidence>
<dbReference type="InParanoid" id="C7PVF8"/>
<dbReference type="SUPFAM" id="SSF54001">
    <property type="entry name" value="Cysteine proteinases"/>
    <property type="match status" value="1"/>
</dbReference>
<evidence type="ECO:0000313" key="3">
    <source>
        <dbReference type="Proteomes" id="UP000000851"/>
    </source>
</evidence>
<dbReference type="InterPro" id="IPR002931">
    <property type="entry name" value="Transglutaminase-like"/>
</dbReference>
<accession>C7PVF8</accession>
<dbReference type="EMBL" id="CP001700">
    <property type="protein sequence ID" value="ACU69314.1"/>
    <property type="molecule type" value="Genomic_DNA"/>
</dbReference>